<sequence length="46" mass="5029">MLTAKRGLSAKPAIRGEHRGPPVPGTPARTAQIWVQRSNRRPRQAG</sequence>
<dbReference type="Proteomes" id="UP000060787">
    <property type="component" value="Chromosome"/>
</dbReference>
<organism evidence="2 3">
    <name type="scientific">Lysobacter antibioticus</name>
    <dbReference type="NCBI Taxonomy" id="84531"/>
    <lineage>
        <taxon>Bacteria</taxon>
        <taxon>Pseudomonadati</taxon>
        <taxon>Pseudomonadota</taxon>
        <taxon>Gammaproteobacteria</taxon>
        <taxon>Lysobacterales</taxon>
        <taxon>Lysobacteraceae</taxon>
        <taxon>Lysobacter</taxon>
    </lineage>
</organism>
<keyword evidence="3" id="KW-1185">Reference proteome</keyword>
<reference evidence="2 3" key="1">
    <citation type="journal article" date="2015" name="BMC Genomics">
        <title>Comparative genomics and metabolic profiling of the genus Lysobacter.</title>
        <authorList>
            <person name="de Bruijn I."/>
            <person name="Cheng X."/>
            <person name="de Jager V."/>
            <person name="Exposito R.G."/>
            <person name="Watrous J."/>
            <person name="Patel N."/>
            <person name="Postma J."/>
            <person name="Dorrestein P.C."/>
            <person name="Kobayashi D."/>
            <person name="Raaijmakers J.M."/>
        </authorList>
    </citation>
    <scope>NUCLEOTIDE SEQUENCE [LARGE SCALE GENOMIC DNA]</scope>
    <source>
        <strain evidence="2 3">76</strain>
    </source>
</reference>
<feature type="region of interest" description="Disordered" evidence="1">
    <location>
        <begin position="1"/>
        <end position="46"/>
    </location>
</feature>
<name>A0A0S2F8C2_LYSAN</name>
<accession>A0A0S2F8C2</accession>
<dbReference type="PATRIC" id="fig|84531.8.peg.1566"/>
<protein>
    <submittedName>
        <fullName evidence="2">Uncharacterized protein</fullName>
    </submittedName>
</protein>
<evidence type="ECO:0000313" key="2">
    <source>
        <dbReference type="EMBL" id="ALN79693.1"/>
    </source>
</evidence>
<dbReference type="KEGG" id="lab:LA76x_1537"/>
<dbReference type="EMBL" id="CP011129">
    <property type="protein sequence ID" value="ALN79693.1"/>
    <property type="molecule type" value="Genomic_DNA"/>
</dbReference>
<proteinExistence type="predicted"/>
<gene>
    <name evidence="2" type="ORF">LA76x_1537</name>
</gene>
<dbReference type="STRING" id="84531.LA76x_1537"/>
<evidence type="ECO:0000256" key="1">
    <source>
        <dbReference type="SAM" id="MobiDB-lite"/>
    </source>
</evidence>
<dbReference type="AlphaFoldDB" id="A0A0S2F8C2"/>
<evidence type="ECO:0000313" key="3">
    <source>
        <dbReference type="Proteomes" id="UP000060787"/>
    </source>
</evidence>